<dbReference type="InterPro" id="IPR014721">
    <property type="entry name" value="Ribsml_uS5_D2-typ_fold_subgr"/>
</dbReference>
<comment type="caution">
    <text evidence="3">The sequence shown here is derived from an EMBL/GenBank/DDBJ whole genome shotgun (WGS) entry which is preliminary data.</text>
</comment>
<dbReference type="AlphaFoldDB" id="X6M509"/>
<accession>X6M509</accession>
<keyword evidence="4" id="KW-1185">Reference proteome</keyword>
<evidence type="ECO:0000256" key="1">
    <source>
        <dbReference type="PROSITE-ProRule" id="PRU00268"/>
    </source>
</evidence>
<gene>
    <name evidence="3" type="ORF">RFI_28666</name>
</gene>
<evidence type="ECO:0000313" key="3">
    <source>
        <dbReference type="EMBL" id="ETO08721.1"/>
    </source>
</evidence>
<feature type="non-terminal residue" evidence="3">
    <location>
        <position position="1"/>
    </location>
</feature>
<protein>
    <submittedName>
        <fullName evidence="3">28S ribosomal protein S5, mitochondrial</fullName>
    </submittedName>
</protein>
<dbReference type="InterPro" id="IPR000851">
    <property type="entry name" value="Ribosomal_uS5"/>
</dbReference>
<dbReference type="EMBL" id="ASPP01024765">
    <property type="protein sequence ID" value="ETO08721.1"/>
    <property type="molecule type" value="Genomic_DNA"/>
</dbReference>
<dbReference type="Gene3D" id="3.30.160.20">
    <property type="match status" value="1"/>
</dbReference>
<proteinExistence type="predicted"/>
<dbReference type="GO" id="GO:0003735">
    <property type="term" value="F:structural constituent of ribosome"/>
    <property type="evidence" value="ECO:0007669"/>
    <property type="project" value="UniProtKB-UniRule"/>
</dbReference>
<feature type="domain" description="S5 DRBM" evidence="2">
    <location>
        <begin position="55"/>
        <end position="118"/>
    </location>
</feature>
<dbReference type="PANTHER" id="PTHR48277">
    <property type="entry name" value="MITOCHONDRIAL RIBOSOMAL PROTEIN S5"/>
    <property type="match status" value="1"/>
</dbReference>
<dbReference type="GO" id="GO:0006412">
    <property type="term" value="P:translation"/>
    <property type="evidence" value="ECO:0007669"/>
    <property type="project" value="InterPro"/>
</dbReference>
<feature type="non-terminal residue" evidence="3">
    <location>
        <position position="171"/>
    </location>
</feature>
<keyword evidence="1 3" id="KW-0689">Ribosomal protein</keyword>
<dbReference type="SUPFAM" id="SSF54211">
    <property type="entry name" value="Ribosomal protein S5 domain 2-like"/>
    <property type="match status" value="1"/>
</dbReference>
<dbReference type="SUPFAM" id="SSF54768">
    <property type="entry name" value="dsRNA-binding domain-like"/>
    <property type="match status" value="1"/>
</dbReference>
<dbReference type="Proteomes" id="UP000023152">
    <property type="component" value="Unassembled WGS sequence"/>
</dbReference>
<evidence type="ECO:0000313" key="4">
    <source>
        <dbReference type="Proteomes" id="UP000023152"/>
    </source>
</evidence>
<reference evidence="3 4" key="1">
    <citation type="journal article" date="2013" name="Curr. Biol.">
        <title>The Genome of the Foraminiferan Reticulomyxa filosa.</title>
        <authorList>
            <person name="Glockner G."/>
            <person name="Hulsmann N."/>
            <person name="Schleicher M."/>
            <person name="Noegel A.A."/>
            <person name="Eichinger L."/>
            <person name="Gallinger C."/>
            <person name="Pawlowski J."/>
            <person name="Sierra R."/>
            <person name="Euteneuer U."/>
            <person name="Pillet L."/>
            <person name="Moustafa A."/>
            <person name="Platzer M."/>
            <person name="Groth M."/>
            <person name="Szafranski K."/>
            <person name="Schliwa M."/>
        </authorList>
    </citation>
    <scope>NUCLEOTIDE SEQUENCE [LARGE SCALE GENOMIC DNA]</scope>
</reference>
<evidence type="ECO:0000259" key="2">
    <source>
        <dbReference type="PROSITE" id="PS50881"/>
    </source>
</evidence>
<dbReference type="GO" id="GO:1990904">
    <property type="term" value="C:ribonucleoprotein complex"/>
    <property type="evidence" value="ECO:0007669"/>
    <property type="project" value="UniProtKB-UniRule"/>
</dbReference>
<dbReference type="InterPro" id="IPR013810">
    <property type="entry name" value="Ribosomal_uS5_N"/>
</dbReference>
<dbReference type="OrthoDB" id="309483at2759"/>
<organism evidence="3 4">
    <name type="scientific">Reticulomyxa filosa</name>
    <dbReference type="NCBI Taxonomy" id="46433"/>
    <lineage>
        <taxon>Eukaryota</taxon>
        <taxon>Sar</taxon>
        <taxon>Rhizaria</taxon>
        <taxon>Retaria</taxon>
        <taxon>Foraminifera</taxon>
        <taxon>Monothalamids</taxon>
        <taxon>Reticulomyxidae</taxon>
        <taxon>Reticulomyxa</taxon>
    </lineage>
</organism>
<dbReference type="Pfam" id="PF00333">
    <property type="entry name" value="Ribosomal_S5"/>
    <property type="match status" value="1"/>
</dbReference>
<sequence length="171" mass="19425">YRNTLYVPKGGNLEDDKAILLKHGVKRHKLQQDHRGVAYTPNFDFDLFAPQGELLVEFRWKNRMTKNQYQISRQATFTVIKIKGNGRGSAGLGFGRAGNYEEATRKADILAATHMISIPRYLNHTISHTLVGKMHNLRCIIEPKPVGYGERGPPFVKAVCHCFGIRDYNAR</sequence>
<dbReference type="PROSITE" id="PS50881">
    <property type="entry name" value="S5_DSRBD"/>
    <property type="match status" value="1"/>
</dbReference>
<dbReference type="Gene3D" id="3.30.230.10">
    <property type="match status" value="1"/>
</dbReference>
<dbReference type="GO" id="GO:0003723">
    <property type="term" value="F:RNA binding"/>
    <property type="evidence" value="ECO:0007669"/>
    <property type="project" value="InterPro"/>
</dbReference>
<keyword evidence="1" id="KW-0687">Ribonucleoprotein</keyword>
<dbReference type="GO" id="GO:0005840">
    <property type="term" value="C:ribosome"/>
    <property type="evidence" value="ECO:0007669"/>
    <property type="project" value="UniProtKB-KW"/>
</dbReference>
<dbReference type="InterPro" id="IPR020568">
    <property type="entry name" value="Ribosomal_Su5_D2-typ_SF"/>
</dbReference>
<dbReference type="PANTHER" id="PTHR48277:SF1">
    <property type="entry name" value="MITOCHONDRIAL RIBOSOMAL PROTEIN S5"/>
    <property type="match status" value="1"/>
</dbReference>
<name>X6M509_RETFI</name>